<comment type="caution">
    <text evidence="2">The sequence shown here is derived from an EMBL/GenBank/DDBJ whole genome shotgun (WGS) entry which is preliminary data.</text>
</comment>
<evidence type="ECO:0000256" key="1">
    <source>
        <dbReference type="SAM" id="Phobius"/>
    </source>
</evidence>
<organism evidence="2 3">
    <name type="scientific">Deinococcus xinjiangensis</name>
    <dbReference type="NCBI Taxonomy" id="457454"/>
    <lineage>
        <taxon>Bacteria</taxon>
        <taxon>Thermotogati</taxon>
        <taxon>Deinococcota</taxon>
        <taxon>Deinococci</taxon>
        <taxon>Deinococcales</taxon>
        <taxon>Deinococcaceae</taxon>
        <taxon>Deinococcus</taxon>
    </lineage>
</organism>
<name>A0ABP9VE31_9DEIO</name>
<protein>
    <recommendedName>
        <fullName evidence="4">DoxX family protein</fullName>
    </recommendedName>
</protein>
<sequence>MTATLAHWPLWKLFLFRWAALYGLLFFSGGFWNRPWHSLAVWAAKLWGHDLLAQSGPNGSGDTLENYIFCALWLVAALLLALIWSLIERRGTFTGKLAWPAHTLLRYVLGWYLLYYGWSKVFQSQMPLPDLVQLAKPLGEKSPMGLLWTMVGVSPLYQIAGGWAEVVSGLLLLFRRTSLLGAALGAGVMAYVFLLNLSFDVPVKLLSGHLLLYCLLTLVPFLPRLWAFIRGGSVPAMTYPAPPQQPVWRWVGWVWRVLALGIILVLPFQQVRQAHKLYGDWPSSSKLVGIYQVQTDSVAPNQDMSFDVRWHTLVIGDREYGNGNQPPVRRAALTLVNGTRTLGNYQDDPKTSTLTLFMSGNNEAYQYSHNGFGDLVLKSATRQLVLTPKPEGTLLTTRGFHWVNERPLNR</sequence>
<feature type="transmembrane region" description="Helical" evidence="1">
    <location>
        <begin position="146"/>
        <end position="172"/>
    </location>
</feature>
<reference evidence="2 3" key="1">
    <citation type="submission" date="2024-02" db="EMBL/GenBank/DDBJ databases">
        <title>Deinococcus xinjiangensis NBRC 107630.</title>
        <authorList>
            <person name="Ichikawa N."/>
            <person name="Katano-Makiyama Y."/>
            <person name="Hidaka K."/>
        </authorList>
    </citation>
    <scope>NUCLEOTIDE SEQUENCE [LARGE SCALE GENOMIC DNA]</scope>
    <source>
        <strain evidence="2 3">NBRC 107630</strain>
    </source>
</reference>
<dbReference type="Proteomes" id="UP001458946">
    <property type="component" value="Unassembled WGS sequence"/>
</dbReference>
<keyword evidence="1" id="KW-1133">Transmembrane helix</keyword>
<proteinExistence type="predicted"/>
<keyword evidence="1" id="KW-0472">Membrane</keyword>
<gene>
    <name evidence="2" type="ORF">Dxin01_02628</name>
</gene>
<keyword evidence="1" id="KW-0812">Transmembrane</keyword>
<feature type="transmembrane region" description="Helical" evidence="1">
    <location>
        <begin position="179"/>
        <end position="198"/>
    </location>
</feature>
<dbReference type="RefSeq" id="WP_353542853.1">
    <property type="nucleotide sequence ID" value="NZ_BAABRN010000032.1"/>
</dbReference>
<evidence type="ECO:0008006" key="4">
    <source>
        <dbReference type="Google" id="ProtNLM"/>
    </source>
</evidence>
<evidence type="ECO:0000313" key="2">
    <source>
        <dbReference type="EMBL" id="GAA5502881.1"/>
    </source>
</evidence>
<accession>A0ABP9VE31</accession>
<feature type="transmembrane region" description="Helical" evidence="1">
    <location>
        <begin position="12"/>
        <end position="32"/>
    </location>
</feature>
<keyword evidence="3" id="KW-1185">Reference proteome</keyword>
<dbReference type="EMBL" id="BAABRN010000032">
    <property type="protein sequence ID" value="GAA5502881.1"/>
    <property type="molecule type" value="Genomic_DNA"/>
</dbReference>
<feature type="transmembrane region" description="Helical" evidence="1">
    <location>
        <begin position="250"/>
        <end position="268"/>
    </location>
</feature>
<feature type="transmembrane region" description="Helical" evidence="1">
    <location>
        <begin position="210"/>
        <end position="229"/>
    </location>
</feature>
<feature type="transmembrane region" description="Helical" evidence="1">
    <location>
        <begin position="66"/>
        <end position="87"/>
    </location>
</feature>
<evidence type="ECO:0000313" key="3">
    <source>
        <dbReference type="Proteomes" id="UP001458946"/>
    </source>
</evidence>